<keyword evidence="3" id="KW-0378">Hydrolase</keyword>
<dbReference type="GO" id="GO:0008236">
    <property type="term" value="F:serine-type peptidase activity"/>
    <property type="evidence" value="ECO:0007669"/>
    <property type="project" value="UniProtKB-KW"/>
</dbReference>
<gene>
    <name evidence="6" type="ORF">LCGC14_2314980</name>
</gene>
<reference evidence="6" key="1">
    <citation type="journal article" date="2015" name="Nature">
        <title>Complex archaea that bridge the gap between prokaryotes and eukaryotes.</title>
        <authorList>
            <person name="Spang A."/>
            <person name="Saw J.H."/>
            <person name="Jorgensen S.L."/>
            <person name="Zaremba-Niedzwiedzka K."/>
            <person name="Martijn J."/>
            <person name="Lind A.E."/>
            <person name="van Eijk R."/>
            <person name="Schleper C."/>
            <person name="Guy L."/>
            <person name="Ettema T.J."/>
        </authorList>
    </citation>
    <scope>NUCLEOTIDE SEQUENCE</scope>
</reference>
<name>A0A0F9EX06_9ZZZZ</name>
<evidence type="ECO:0000256" key="1">
    <source>
        <dbReference type="ARBA" id="ARBA00008683"/>
    </source>
</evidence>
<keyword evidence="2" id="KW-0645">Protease</keyword>
<comment type="similarity">
    <text evidence="1">Belongs to the peptidase S49 family.</text>
</comment>
<evidence type="ECO:0000256" key="4">
    <source>
        <dbReference type="ARBA" id="ARBA00022825"/>
    </source>
</evidence>
<dbReference type="InterPro" id="IPR002142">
    <property type="entry name" value="Peptidase_S49"/>
</dbReference>
<evidence type="ECO:0000256" key="3">
    <source>
        <dbReference type="ARBA" id="ARBA00022801"/>
    </source>
</evidence>
<feature type="domain" description="Peptidase S49" evidence="5">
    <location>
        <begin position="121"/>
        <end position="273"/>
    </location>
</feature>
<protein>
    <recommendedName>
        <fullName evidence="5">Peptidase S49 domain-containing protein</fullName>
    </recommendedName>
</protein>
<dbReference type="Gene3D" id="3.90.226.10">
    <property type="entry name" value="2-enoyl-CoA Hydratase, Chain A, domain 1"/>
    <property type="match status" value="2"/>
</dbReference>
<evidence type="ECO:0000259" key="5">
    <source>
        <dbReference type="Pfam" id="PF01343"/>
    </source>
</evidence>
<keyword evidence="4" id="KW-0720">Serine protease</keyword>
<sequence>MRHAVRTLTLIAILASSFIFTGCAFVNVNIPTGKGPLEERTVEGKGKQKILLIDISGVISDKERRRGLAGKQPSLPARIREELKKAKDDPLVAGVVLRIDSPGGTVAASDTIHHEVQDFRRRSKKPVYASITGLGTSGGYYVACAADKIHVHPAAITGSIGVIAMQLNIEGLMEKLGIQDKTYTTGKNKALFTPVRADTPEEKEIIQALLNSFHERFVDIVFSARKDRLSRSAVASLADGRPYTAKQALDNGLIDAVAYMGETIATMKLDLGLKEARVIRYVRPGGQGGSIYSIKDSSVNMVSVDGGFLIDMQGPEFMYIWPGF</sequence>
<dbReference type="InterPro" id="IPR004635">
    <property type="entry name" value="Pept_S49_SppA"/>
</dbReference>
<dbReference type="PANTHER" id="PTHR42987:SF6">
    <property type="entry name" value="PROTEINASE IV"/>
    <property type="match status" value="1"/>
</dbReference>
<dbReference type="NCBIfam" id="TIGR00706">
    <property type="entry name" value="SppA_dom"/>
    <property type="match status" value="1"/>
</dbReference>
<organism evidence="6">
    <name type="scientific">marine sediment metagenome</name>
    <dbReference type="NCBI Taxonomy" id="412755"/>
    <lineage>
        <taxon>unclassified sequences</taxon>
        <taxon>metagenomes</taxon>
        <taxon>ecological metagenomes</taxon>
    </lineage>
</organism>
<dbReference type="SUPFAM" id="SSF52096">
    <property type="entry name" value="ClpP/crotonase"/>
    <property type="match status" value="1"/>
</dbReference>
<dbReference type="EMBL" id="LAZR01032939">
    <property type="protein sequence ID" value="KKL49490.1"/>
    <property type="molecule type" value="Genomic_DNA"/>
</dbReference>
<accession>A0A0F9EX06</accession>
<dbReference type="AlphaFoldDB" id="A0A0F9EX06"/>
<evidence type="ECO:0000256" key="2">
    <source>
        <dbReference type="ARBA" id="ARBA00022670"/>
    </source>
</evidence>
<dbReference type="InterPro" id="IPR047272">
    <property type="entry name" value="S49_SppA_C"/>
</dbReference>
<comment type="caution">
    <text evidence="6">The sequence shown here is derived from an EMBL/GenBank/DDBJ whole genome shotgun (WGS) entry which is preliminary data.</text>
</comment>
<proteinExistence type="inferred from homology"/>
<dbReference type="CDD" id="cd07023">
    <property type="entry name" value="S49_Sppa_N_C"/>
    <property type="match status" value="1"/>
</dbReference>
<dbReference type="Pfam" id="PF01343">
    <property type="entry name" value="Peptidase_S49"/>
    <property type="match status" value="1"/>
</dbReference>
<dbReference type="PROSITE" id="PS51257">
    <property type="entry name" value="PROKAR_LIPOPROTEIN"/>
    <property type="match status" value="1"/>
</dbReference>
<evidence type="ECO:0000313" key="6">
    <source>
        <dbReference type="EMBL" id="KKL49490.1"/>
    </source>
</evidence>
<dbReference type="PANTHER" id="PTHR42987">
    <property type="entry name" value="PEPTIDASE S49"/>
    <property type="match status" value="1"/>
</dbReference>
<dbReference type="InterPro" id="IPR029045">
    <property type="entry name" value="ClpP/crotonase-like_dom_sf"/>
</dbReference>
<dbReference type="GO" id="GO:0006508">
    <property type="term" value="P:proteolysis"/>
    <property type="evidence" value="ECO:0007669"/>
    <property type="project" value="UniProtKB-KW"/>
</dbReference>